<feature type="chain" id="PRO_5026220066" evidence="1">
    <location>
        <begin position="23"/>
        <end position="467"/>
    </location>
</feature>
<dbReference type="Proteomes" id="UP000428260">
    <property type="component" value="Chromosome"/>
</dbReference>
<dbReference type="KEGG" id="mcos:GM418_07630"/>
<name>A0A6I6JL05_9BACT</name>
<evidence type="ECO:0000256" key="1">
    <source>
        <dbReference type="SAM" id="SignalP"/>
    </source>
</evidence>
<reference evidence="3 4" key="1">
    <citation type="submission" date="2019-11" db="EMBL/GenBank/DDBJ databases">
        <authorList>
            <person name="Zheng R.K."/>
            <person name="Sun C.M."/>
        </authorList>
    </citation>
    <scope>NUCLEOTIDE SEQUENCE [LARGE SCALE GENOMIC DNA]</scope>
    <source>
        <strain evidence="3 4">WC007</strain>
    </source>
</reference>
<protein>
    <submittedName>
        <fullName evidence="3">Alpha/beta fold hydrolase</fullName>
    </submittedName>
</protein>
<dbReference type="InterPro" id="IPR029058">
    <property type="entry name" value="AB_hydrolase_fold"/>
</dbReference>
<evidence type="ECO:0000259" key="2">
    <source>
        <dbReference type="Pfam" id="PF02129"/>
    </source>
</evidence>
<dbReference type="Gene3D" id="3.40.50.1820">
    <property type="entry name" value="alpha/beta hydrolase"/>
    <property type="match status" value="1"/>
</dbReference>
<dbReference type="AlphaFoldDB" id="A0A6I6JL05"/>
<dbReference type="InterPro" id="IPR000383">
    <property type="entry name" value="Xaa-Pro-like_dom"/>
</dbReference>
<dbReference type="Pfam" id="PF02129">
    <property type="entry name" value="Peptidase_S15"/>
    <property type="match status" value="1"/>
</dbReference>
<dbReference type="EMBL" id="CP046401">
    <property type="protein sequence ID" value="QGY43535.1"/>
    <property type="molecule type" value="Genomic_DNA"/>
</dbReference>
<dbReference type="SUPFAM" id="SSF53474">
    <property type="entry name" value="alpha/beta-Hydrolases"/>
    <property type="match status" value="1"/>
</dbReference>
<gene>
    <name evidence="3" type="ORF">GM418_07630</name>
</gene>
<evidence type="ECO:0000313" key="4">
    <source>
        <dbReference type="Proteomes" id="UP000428260"/>
    </source>
</evidence>
<dbReference type="RefSeq" id="WP_158864761.1">
    <property type="nucleotide sequence ID" value="NZ_CP046401.1"/>
</dbReference>
<sequence length="467" mass="51695">MRQQRFLSAFVLFFFLQTISFAQETNQQRVLGNWSGNIELPTAKLGVIFRISAEDDSLSCKMDVPLQGAENLPVSKVSLEKEKIILTVKMIQGVYEGQLKNDSTLEGTWEQRGAKFPLTLKKTKTITKLKRPQTPQGPFPYFSEEVEYSNPKSGFLLAGTLTIPEDTNNCPAVILISGSGAQDRDETIFQHKPFWVIADFLSRNGIAVLRVDDRGVGGSEGHLSEATSEDFAGDVIAGIDFLKSKDRINPEKIGLIGHSEGGLIAPLVASQTKDVAFIVLLAGPGITGEQILYKQNDLLLAAMGMDQNAIDKNRKLQQAIFNIIQTEKDSAKQIDRLQRAYSNGMYPMLNAEQKVAIDAQVAEVNNAWFRFFLSYDPAPTLKKVKCPVLALNGAKDLQVPANINLNAIKEALKEGGNTNFKTIKLEQLNHLFQQCKTGTVSEYGEIEETISPEVLEIIKNWIDSVSR</sequence>
<organism evidence="3 4">
    <name type="scientific">Maribellus comscasis</name>
    <dbReference type="NCBI Taxonomy" id="2681766"/>
    <lineage>
        <taxon>Bacteria</taxon>
        <taxon>Pseudomonadati</taxon>
        <taxon>Bacteroidota</taxon>
        <taxon>Bacteroidia</taxon>
        <taxon>Marinilabiliales</taxon>
        <taxon>Prolixibacteraceae</taxon>
        <taxon>Maribellus</taxon>
    </lineage>
</organism>
<evidence type="ECO:0000313" key="3">
    <source>
        <dbReference type="EMBL" id="QGY43535.1"/>
    </source>
</evidence>
<dbReference type="InterPro" id="IPR053145">
    <property type="entry name" value="AB_hydrolase_Est10"/>
</dbReference>
<dbReference type="PANTHER" id="PTHR43265:SF1">
    <property type="entry name" value="ESTERASE ESTD"/>
    <property type="match status" value="1"/>
</dbReference>
<proteinExistence type="predicted"/>
<keyword evidence="3" id="KW-0378">Hydrolase</keyword>
<keyword evidence="4" id="KW-1185">Reference proteome</keyword>
<feature type="domain" description="Xaa-Pro dipeptidyl-peptidase-like" evidence="2">
    <location>
        <begin position="154"/>
        <end position="402"/>
    </location>
</feature>
<keyword evidence="1" id="KW-0732">Signal</keyword>
<accession>A0A6I6JL05</accession>
<feature type="signal peptide" evidence="1">
    <location>
        <begin position="1"/>
        <end position="22"/>
    </location>
</feature>
<dbReference type="PANTHER" id="PTHR43265">
    <property type="entry name" value="ESTERASE ESTD"/>
    <property type="match status" value="1"/>
</dbReference>
<dbReference type="GO" id="GO:0052689">
    <property type="term" value="F:carboxylic ester hydrolase activity"/>
    <property type="evidence" value="ECO:0007669"/>
    <property type="project" value="TreeGrafter"/>
</dbReference>